<dbReference type="CDD" id="cd12914">
    <property type="entry name" value="PDC1_DGC_like"/>
    <property type="match status" value="1"/>
</dbReference>
<feature type="transmembrane region" description="Helical" evidence="11">
    <location>
        <begin position="12"/>
        <end position="34"/>
    </location>
</feature>
<evidence type="ECO:0000256" key="10">
    <source>
        <dbReference type="SAM" id="Coils"/>
    </source>
</evidence>
<keyword evidence="6 11" id="KW-0472">Membrane</keyword>
<dbReference type="Pfam" id="PF00015">
    <property type="entry name" value="MCPsignal"/>
    <property type="match status" value="1"/>
</dbReference>
<evidence type="ECO:0000256" key="3">
    <source>
        <dbReference type="ARBA" id="ARBA00022500"/>
    </source>
</evidence>
<evidence type="ECO:0000256" key="9">
    <source>
        <dbReference type="PROSITE-ProRule" id="PRU00284"/>
    </source>
</evidence>
<dbReference type="SMART" id="SM00283">
    <property type="entry name" value="MA"/>
    <property type="match status" value="1"/>
</dbReference>
<dbReference type="Proteomes" id="UP000482209">
    <property type="component" value="Unassembled WGS sequence"/>
</dbReference>
<evidence type="ECO:0000256" key="7">
    <source>
        <dbReference type="ARBA" id="ARBA00023224"/>
    </source>
</evidence>
<protein>
    <submittedName>
        <fullName evidence="14">Methyl-accepting chemotaxis protein</fullName>
    </submittedName>
</protein>
<comment type="similarity">
    <text evidence="8">Belongs to the methyl-accepting chemotaxis (MCP) protein family.</text>
</comment>
<keyword evidence="2" id="KW-1003">Cell membrane</keyword>
<reference evidence="14 15" key="1">
    <citation type="submission" date="2019-08" db="EMBL/GenBank/DDBJ databases">
        <title>In-depth cultivation of the pig gut microbiome towards novel bacterial diversity and tailored functional studies.</title>
        <authorList>
            <person name="Wylensek D."/>
            <person name="Hitch T.C.A."/>
            <person name="Clavel T."/>
        </authorList>
    </citation>
    <scope>NUCLEOTIDE SEQUENCE [LARGE SCALE GENOMIC DNA]</scope>
    <source>
        <strain evidence="14 15">WCA-693-APC-MOT-I</strain>
    </source>
</reference>
<evidence type="ECO:0000256" key="5">
    <source>
        <dbReference type="ARBA" id="ARBA00022989"/>
    </source>
</evidence>
<feature type="transmembrane region" description="Helical" evidence="11">
    <location>
        <begin position="280"/>
        <end position="302"/>
    </location>
</feature>
<evidence type="ECO:0000313" key="14">
    <source>
        <dbReference type="EMBL" id="MSS64680.1"/>
    </source>
</evidence>
<proteinExistence type="inferred from homology"/>
<feature type="domain" description="HAMP" evidence="13">
    <location>
        <begin position="304"/>
        <end position="359"/>
    </location>
</feature>
<organism evidence="14 15">
    <name type="scientific">Velocimicrobium porci</name>
    <dbReference type="NCBI Taxonomy" id="2606634"/>
    <lineage>
        <taxon>Bacteria</taxon>
        <taxon>Bacillati</taxon>
        <taxon>Bacillota</taxon>
        <taxon>Clostridia</taxon>
        <taxon>Lachnospirales</taxon>
        <taxon>Lachnospiraceae</taxon>
        <taxon>Velocimicrobium</taxon>
    </lineage>
</organism>
<evidence type="ECO:0000256" key="1">
    <source>
        <dbReference type="ARBA" id="ARBA00004651"/>
    </source>
</evidence>
<dbReference type="InterPro" id="IPR004089">
    <property type="entry name" value="MCPsignal_dom"/>
</dbReference>
<dbReference type="InterPro" id="IPR033479">
    <property type="entry name" value="dCache_1"/>
</dbReference>
<dbReference type="RefSeq" id="WP_154520071.1">
    <property type="nucleotide sequence ID" value="NZ_VUMT01000025.1"/>
</dbReference>
<keyword evidence="3" id="KW-0145">Chemotaxis</keyword>
<dbReference type="Gene3D" id="3.30.450.20">
    <property type="entry name" value="PAS domain"/>
    <property type="match status" value="1"/>
</dbReference>
<comment type="subcellular location">
    <subcellularLocation>
        <location evidence="1">Cell membrane</location>
        <topology evidence="1">Multi-pass membrane protein</topology>
    </subcellularLocation>
</comment>
<evidence type="ECO:0000256" key="4">
    <source>
        <dbReference type="ARBA" id="ARBA00022692"/>
    </source>
</evidence>
<keyword evidence="15" id="KW-1185">Reference proteome</keyword>
<gene>
    <name evidence="14" type="ORF">FYJ58_12460</name>
</gene>
<dbReference type="GO" id="GO:0005886">
    <property type="term" value="C:plasma membrane"/>
    <property type="evidence" value="ECO:0007669"/>
    <property type="project" value="UniProtKB-SubCell"/>
</dbReference>
<dbReference type="PROSITE" id="PS50885">
    <property type="entry name" value="HAMP"/>
    <property type="match status" value="1"/>
</dbReference>
<evidence type="ECO:0000256" key="6">
    <source>
        <dbReference type="ARBA" id="ARBA00023136"/>
    </source>
</evidence>
<dbReference type="SUPFAM" id="SSF58104">
    <property type="entry name" value="Methyl-accepting chemotaxis protein (MCP) signaling domain"/>
    <property type="match status" value="1"/>
</dbReference>
<feature type="coiled-coil region" evidence="10">
    <location>
        <begin position="435"/>
        <end position="462"/>
    </location>
</feature>
<accession>A0A6L5Y0M8</accession>
<dbReference type="AlphaFoldDB" id="A0A6L5Y0M8"/>
<evidence type="ECO:0000256" key="8">
    <source>
        <dbReference type="ARBA" id="ARBA00029447"/>
    </source>
</evidence>
<dbReference type="InterPro" id="IPR029151">
    <property type="entry name" value="Sensor-like_sf"/>
</dbReference>
<keyword evidence="4 11" id="KW-0812">Transmembrane</keyword>
<dbReference type="PROSITE" id="PS50111">
    <property type="entry name" value="CHEMOTAXIS_TRANSDUC_2"/>
    <property type="match status" value="1"/>
</dbReference>
<keyword evidence="10" id="KW-0175">Coiled coil</keyword>
<dbReference type="Gene3D" id="1.10.287.950">
    <property type="entry name" value="Methyl-accepting chemotaxis protein"/>
    <property type="match status" value="1"/>
</dbReference>
<evidence type="ECO:0000256" key="2">
    <source>
        <dbReference type="ARBA" id="ARBA00022475"/>
    </source>
</evidence>
<evidence type="ECO:0000259" key="12">
    <source>
        <dbReference type="PROSITE" id="PS50111"/>
    </source>
</evidence>
<keyword evidence="7 9" id="KW-0807">Transducer</keyword>
<evidence type="ECO:0000259" key="13">
    <source>
        <dbReference type="PROSITE" id="PS50885"/>
    </source>
</evidence>
<comment type="caution">
    <text evidence="14">The sequence shown here is derived from an EMBL/GenBank/DDBJ whole genome shotgun (WGS) entry which is preliminary data.</text>
</comment>
<sequence>MKGEKSISSYLIKRFCGGVAISFIIIFVATFQYVKNDMVKIKEESVTRLVEDANDNLLSDINNMFSTAKAIAADSRVYTAKTTFKEKKKILEEYAKTLEINSIGYITTDGQLKSTDGFESSISDREYFKNMMNGKTYISNPSFNTETNQQIIFIGVPLYENGTVSGAITCTFDSSYLSDLITDLKYMGSGEASIISGDGVTIASLDMEQVHNQYNVIEAAKEDASLKESADVYQSILDGESGNVELDGNVLFYKEVENTNGWTMVFKINKSDFAKEVNGLYKLFIIFGTLGVLLVILITVYLGNKLGKRLIKLKGKLEELEQGNFNIELDQKELEKKDEIGVIYKSVDSTVKAIKDTLISVKNIMATLSAQMEVLEETSNTLETSTKLVSTSLSEITTGNSEQSKEIYNINIEMENFNVNIEKVDTNIGNVASIASETNEKLESGKQDMQNLQQTFESFNENFNKFNEVIQNMNQSITSISSITSTIGEIASQTNLLSLNASIEAARAGEVGRGFSVVAQEIGQLAEQSEKSVSEIGSVVSHVFNDGQQLIHSTELMNEQMSKQRNTIVDTLESFGKLSEDIEAILPQISNISAISNENIVTSKNIGCSIENANAISEELAATTQSVAETSESFGLSSQNVSEASEKILALSKELEVLLKKFIVE</sequence>
<dbReference type="InterPro" id="IPR003660">
    <property type="entry name" value="HAMP_dom"/>
</dbReference>
<keyword evidence="5 11" id="KW-1133">Transmembrane helix</keyword>
<dbReference type="PANTHER" id="PTHR32089:SF112">
    <property type="entry name" value="LYSOZYME-LIKE PROTEIN-RELATED"/>
    <property type="match status" value="1"/>
</dbReference>
<dbReference type="PANTHER" id="PTHR32089">
    <property type="entry name" value="METHYL-ACCEPTING CHEMOTAXIS PROTEIN MCPB"/>
    <property type="match status" value="1"/>
</dbReference>
<evidence type="ECO:0000256" key="11">
    <source>
        <dbReference type="SAM" id="Phobius"/>
    </source>
</evidence>
<dbReference type="GO" id="GO:0006935">
    <property type="term" value="P:chemotaxis"/>
    <property type="evidence" value="ECO:0007669"/>
    <property type="project" value="UniProtKB-KW"/>
</dbReference>
<feature type="domain" description="Methyl-accepting transducer" evidence="12">
    <location>
        <begin position="378"/>
        <end position="614"/>
    </location>
</feature>
<dbReference type="SUPFAM" id="SSF103190">
    <property type="entry name" value="Sensory domain-like"/>
    <property type="match status" value="1"/>
</dbReference>
<evidence type="ECO:0000313" key="15">
    <source>
        <dbReference type="Proteomes" id="UP000482209"/>
    </source>
</evidence>
<dbReference type="EMBL" id="VUMT01000025">
    <property type="protein sequence ID" value="MSS64680.1"/>
    <property type="molecule type" value="Genomic_DNA"/>
</dbReference>
<dbReference type="GO" id="GO:0007165">
    <property type="term" value="P:signal transduction"/>
    <property type="evidence" value="ECO:0007669"/>
    <property type="project" value="UniProtKB-KW"/>
</dbReference>
<name>A0A6L5Y0M8_9FIRM</name>
<dbReference type="Pfam" id="PF02743">
    <property type="entry name" value="dCache_1"/>
    <property type="match status" value="1"/>
</dbReference>